<organism evidence="8 9">
    <name type="scientific">Parapedobacter luteus</name>
    <dbReference type="NCBI Taxonomy" id="623280"/>
    <lineage>
        <taxon>Bacteria</taxon>
        <taxon>Pseudomonadati</taxon>
        <taxon>Bacteroidota</taxon>
        <taxon>Sphingobacteriia</taxon>
        <taxon>Sphingobacteriales</taxon>
        <taxon>Sphingobacteriaceae</taxon>
        <taxon>Parapedobacter</taxon>
    </lineage>
</organism>
<protein>
    <submittedName>
        <fullName evidence="8">Permease of the drug/metabolite transporter (DMT) superfamily</fullName>
    </submittedName>
</protein>
<evidence type="ECO:0000256" key="4">
    <source>
        <dbReference type="ARBA" id="ARBA00022989"/>
    </source>
</evidence>
<dbReference type="OrthoDB" id="9812547at2"/>
<dbReference type="PANTHER" id="PTHR32322">
    <property type="entry name" value="INNER MEMBRANE TRANSPORTER"/>
    <property type="match status" value="1"/>
</dbReference>
<feature type="transmembrane region" description="Helical" evidence="6">
    <location>
        <begin position="256"/>
        <end position="272"/>
    </location>
</feature>
<feature type="transmembrane region" description="Helical" evidence="6">
    <location>
        <begin position="278"/>
        <end position="299"/>
    </location>
</feature>
<feature type="transmembrane region" description="Helical" evidence="6">
    <location>
        <begin position="154"/>
        <end position="171"/>
    </location>
</feature>
<evidence type="ECO:0000256" key="5">
    <source>
        <dbReference type="ARBA" id="ARBA00023136"/>
    </source>
</evidence>
<feature type="transmembrane region" description="Helical" evidence="6">
    <location>
        <begin position="30"/>
        <end position="48"/>
    </location>
</feature>
<gene>
    <name evidence="8" type="ORF">SAMN05660226_00804</name>
</gene>
<dbReference type="Gene3D" id="1.10.3730.20">
    <property type="match status" value="1"/>
</dbReference>
<dbReference type="GO" id="GO:0016020">
    <property type="term" value="C:membrane"/>
    <property type="evidence" value="ECO:0007669"/>
    <property type="project" value="UniProtKB-SubCell"/>
</dbReference>
<dbReference type="SUPFAM" id="SSF103481">
    <property type="entry name" value="Multidrug resistance efflux transporter EmrE"/>
    <property type="match status" value="2"/>
</dbReference>
<evidence type="ECO:0000256" key="2">
    <source>
        <dbReference type="ARBA" id="ARBA00007362"/>
    </source>
</evidence>
<evidence type="ECO:0000259" key="7">
    <source>
        <dbReference type="Pfam" id="PF00892"/>
    </source>
</evidence>
<dbReference type="InterPro" id="IPR000620">
    <property type="entry name" value="EamA_dom"/>
</dbReference>
<accession>A0A1T5AIT1</accession>
<dbReference type="Pfam" id="PF00892">
    <property type="entry name" value="EamA"/>
    <property type="match status" value="2"/>
</dbReference>
<keyword evidence="4 6" id="KW-1133">Transmembrane helix</keyword>
<evidence type="ECO:0000256" key="6">
    <source>
        <dbReference type="SAM" id="Phobius"/>
    </source>
</evidence>
<evidence type="ECO:0000313" key="9">
    <source>
        <dbReference type="Proteomes" id="UP000190541"/>
    </source>
</evidence>
<dbReference type="InterPro" id="IPR050638">
    <property type="entry name" value="AA-Vitamin_Transporters"/>
</dbReference>
<dbReference type="PANTHER" id="PTHR32322:SF2">
    <property type="entry name" value="EAMA DOMAIN-CONTAINING PROTEIN"/>
    <property type="match status" value="1"/>
</dbReference>
<sequence>MVALAFAIVYLVWGSTFFFIHKALAGFEPFTLGAIRFTTAGLLMLGWYAYKKYPIFDWSVIRNAGITGLLLLYIDTGIIIWVEQFLASGLVAIMAASAAIWFILLDKPKWKENFSNLPTIAGLFLGFFGVVMLFGEQVALSVDLAERKTNTNGLLLLMFGAIAWTIGSLYSKYTGKPDKATPANGMVGTAWQLLIAGLAFTITAFVRGEAEAFRPQEIPAQAWWAIAYLILFGSIIAYSAYIWLLKVRPATEVSTYAYVNPIVAVLLSLLLTDEHITGIQITGLAVILISVLLINWTAYNLPTSFKRRKPDKTGRPRPSLRSRIRNRIALRTGNAPIKL</sequence>
<dbReference type="AlphaFoldDB" id="A0A1T5AIT1"/>
<feature type="transmembrane region" description="Helical" evidence="6">
    <location>
        <begin position="86"/>
        <end position="105"/>
    </location>
</feature>
<name>A0A1T5AIT1_9SPHI</name>
<comment type="subcellular location">
    <subcellularLocation>
        <location evidence="1">Membrane</location>
        <topology evidence="1">Multi-pass membrane protein</topology>
    </subcellularLocation>
</comment>
<dbReference type="InterPro" id="IPR037185">
    <property type="entry name" value="EmrE-like"/>
</dbReference>
<feature type="transmembrane region" description="Helical" evidence="6">
    <location>
        <begin position="117"/>
        <end position="134"/>
    </location>
</feature>
<feature type="domain" description="EamA" evidence="7">
    <location>
        <begin position="3"/>
        <end position="134"/>
    </location>
</feature>
<feature type="transmembrane region" description="Helical" evidence="6">
    <location>
        <begin position="222"/>
        <end position="244"/>
    </location>
</feature>
<dbReference type="EMBL" id="FUYS01000002">
    <property type="protein sequence ID" value="SKB34904.1"/>
    <property type="molecule type" value="Genomic_DNA"/>
</dbReference>
<feature type="transmembrane region" description="Helical" evidence="6">
    <location>
        <begin position="60"/>
        <end position="80"/>
    </location>
</feature>
<keyword evidence="3 6" id="KW-0812">Transmembrane</keyword>
<keyword evidence="9" id="KW-1185">Reference proteome</keyword>
<comment type="similarity">
    <text evidence="2">Belongs to the EamA transporter family.</text>
</comment>
<reference evidence="8 9" key="1">
    <citation type="submission" date="2017-02" db="EMBL/GenBank/DDBJ databases">
        <authorList>
            <person name="Peterson S.W."/>
        </authorList>
    </citation>
    <scope>NUCLEOTIDE SEQUENCE [LARGE SCALE GENOMIC DNA]</scope>
    <source>
        <strain evidence="8 9">DSM 22899</strain>
    </source>
</reference>
<dbReference type="STRING" id="623280.SAMN05660226_00804"/>
<evidence type="ECO:0000313" key="8">
    <source>
        <dbReference type="EMBL" id="SKB34904.1"/>
    </source>
</evidence>
<keyword evidence="5 6" id="KW-0472">Membrane</keyword>
<dbReference type="Proteomes" id="UP000190541">
    <property type="component" value="Unassembled WGS sequence"/>
</dbReference>
<evidence type="ECO:0000256" key="3">
    <source>
        <dbReference type="ARBA" id="ARBA00022692"/>
    </source>
</evidence>
<feature type="domain" description="EamA" evidence="7">
    <location>
        <begin position="152"/>
        <end position="295"/>
    </location>
</feature>
<evidence type="ECO:0000256" key="1">
    <source>
        <dbReference type="ARBA" id="ARBA00004141"/>
    </source>
</evidence>
<proteinExistence type="inferred from homology"/>
<feature type="transmembrane region" description="Helical" evidence="6">
    <location>
        <begin position="183"/>
        <end position="202"/>
    </location>
</feature>